<gene>
    <name evidence="2" type="ORF">Pdw03_8356</name>
</gene>
<feature type="region of interest" description="Disordered" evidence="1">
    <location>
        <begin position="167"/>
        <end position="189"/>
    </location>
</feature>
<evidence type="ECO:0000256" key="1">
    <source>
        <dbReference type="SAM" id="MobiDB-lite"/>
    </source>
</evidence>
<dbReference type="EMBL" id="CP060776">
    <property type="protein sequence ID" value="QQK44455.1"/>
    <property type="molecule type" value="Genomic_DNA"/>
</dbReference>
<proteinExistence type="predicted"/>
<dbReference type="VEuPathDB" id="FungiDB:PDIP_62730"/>
<dbReference type="Proteomes" id="UP000595662">
    <property type="component" value="Chromosome 3"/>
</dbReference>
<sequence>MIDAQFPYEITSWPMESLVDSRMEQRDELSPHPFIAGDFPLPIQEGLDSSWTAEQFNWIEETPVKLTTFQPYPQICFSLHQSTPFQTTENPPIHPLPDLQLATQRALFMTPIPNTLAVPFPGSPSSNPNGSPEPSQASSSGWEGEAEPEDAQYMQLDFGPSDFGASAFDTQHQTHGQTHRLSSPHRRHSRIDEECLTPLEMPDGSTRMTSNWLPVDPDAGFAIGPSMMMNEDVAFKDMKYAFIPLVPEAWPYDR</sequence>
<dbReference type="GeneID" id="26234589"/>
<dbReference type="AlphaFoldDB" id="A0A7T6XNS1"/>
<organism evidence="2 3">
    <name type="scientific">Penicillium digitatum</name>
    <name type="common">Green mold</name>
    <dbReference type="NCBI Taxonomy" id="36651"/>
    <lineage>
        <taxon>Eukaryota</taxon>
        <taxon>Fungi</taxon>
        <taxon>Dikarya</taxon>
        <taxon>Ascomycota</taxon>
        <taxon>Pezizomycotina</taxon>
        <taxon>Eurotiomycetes</taxon>
        <taxon>Eurotiomycetidae</taxon>
        <taxon>Eurotiales</taxon>
        <taxon>Aspergillaceae</taxon>
        <taxon>Penicillium</taxon>
    </lineage>
</organism>
<evidence type="ECO:0000313" key="3">
    <source>
        <dbReference type="Proteomes" id="UP000595662"/>
    </source>
</evidence>
<protein>
    <submittedName>
        <fullName evidence="2">Uncharacterized protein</fullName>
    </submittedName>
</protein>
<feature type="region of interest" description="Disordered" evidence="1">
    <location>
        <begin position="118"/>
        <end position="148"/>
    </location>
</feature>
<evidence type="ECO:0000313" key="2">
    <source>
        <dbReference type="EMBL" id="QQK44455.1"/>
    </source>
</evidence>
<accession>A0A7T6XNS1</accession>
<reference evidence="2 3" key="1">
    <citation type="submission" date="2020-08" db="EMBL/GenBank/DDBJ databases">
        <title>The completed genome sequence of the pathogenic ascomycete fungus Penicillium digitatum.</title>
        <authorList>
            <person name="Wang M."/>
        </authorList>
    </citation>
    <scope>NUCLEOTIDE SEQUENCE [LARGE SCALE GENOMIC DNA]</scope>
    <source>
        <strain evidence="2 3">PdW03</strain>
    </source>
</reference>
<feature type="compositionally biased region" description="Low complexity" evidence="1">
    <location>
        <begin position="123"/>
        <end position="135"/>
    </location>
</feature>
<dbReference type="RefSeq" id="XP_065957022.1">
    <property type="nucleotide sequence ID" value="XM_066101939.1"/>
</dbReference>
<name>A0A7T6XNS1_PENDI</name>